<dbReference type="GO" id="GO:0032993">
    <property type="term" value="C:protein-DNA complex"/>
    <property type="evidence" value="ECO:0007669"/>
    <property type="project" value="TreeGrafter"/>
</dbReference>
<dbReference type="GO" id="GO:0006355">
    <property type="term" value="P:regulation of DNA-templated transcription"/>
    <property type="evidence" value="ECO:0007669"/>
    <property type="project" value="InterPro"/>
</dbReference>
<proteinExistence type="predicted"/>
<comment type="function">
    <text evidence="7">May play the central regulatory role in sporulation. It may be an element of the effector pathway responsible for the activation of sporulation genes in response to nutritional stress. Spo0A may act in concert with spo0H (a sigma factor) to control the expression of some genes that are critical to the sporulation process.</text>
</comment>
<dbReference type="InterPro" id="IPR039420">
    <property type="entry name" value="WalR-like"/>
</dbReference>
<comment type="caution">
    <text evidence="12">The sequence shown here is derived from an EMBL/GenBank/DDBJ whole genome shotgun (WGS) entry which is preliminary data.</text>
</comment>
<keyword evidence="5 9" id="KW-0238">DNA-binding</keyword>
<dbReference type="GO" id="GO:0000976">
    <property type="term" value="F:transcription cis-regulatory region binding"/>
    <property type="evidence" value="ECO:0007669"/>
    <property type="project" value="TreeGrafter"/>
</dbReference>
<dbReference type="InterPro" id="IPR001789">
    <property type="entry name" value="Sig_transdc_resp-reg_receiver"/>
</dbReference>
<dbReference type="Gene3D" id="3.40.50.2300">
    <property type="match status" value="1"/>
</dbReference>
<evidence type="ECO:0000256" key="7">
    <source>
        <dbReference type="ARBA" id="ARBA00024867"/>
    </source>
</evidence>
<evidence type="ECO:0000256" key="5">
    <source>
        <dbReference type="ARBA" id="ARBA00023125"/>
    </source>
</evidence>
<evidence type="ECO:0000256" key="8">
    <source>
        <dbReference type="PROSITE-ProRule" id="PRU00169"/>
    </source>
</evidence>
<dbReference type="GO" id="GO:0000156">
    <property type="term" value="F:phosphorelay response regulator activity"/>
    <property type="evidence" value="ECO:0007669"/>
    <property type="project" value="TreeGrafter"/>
</dbReference>
<dbReference type="CDD" id="cd17574">
    <property type="entry name" value="REC_OmpR"/>
    <property type="match status" value="1"/>
</dbReference>
<dbReference type="PROSITE" id="PS51755">
    <property type="entry name" value="OMPR_PHOB"/>
    <property type="match status" value="1"/>
</dbReference>
<dbReference type="InterPro" id="IPR001867">
    <property type="entry name" value="OmpR/PhoB-type_DNA-bd"/>
</dbReference>
<dbReference type="Gene3D" id="1.10.10.10">
    <property type="entry name" value="Winged helix-like DNA-binding domain superfamily/Winged helix DNA-binding domain"/>
    <property type="match status" value="1"/>
</dbReference>
<dbReference type="CDD" id="cd00383">
    <property type="entry name" value="trans_reg_C"/>
    <property type="match status" value="1"/>
</dbReference>
<keyword evidence="3" id="KW-0902">Two-component regulatory system</keyword>
<dbReference type="Pfam" id="PF00072">
    <property type="entry name" value="Response_reg"/>
    <property type="match status" value="1"/>
</dbReference>
<organism evidence="12 13">
    <name type="scientific">Robinsoniella peoriensis</name>
    <dbReference type="NCBI Taxonomy" id="180332"/>
    <lineage>
        <taxon>Bacteria</taxon>
        <taxon>Bacillati</taxon>
        <taxon>Bacillota</taxon>
        <taxon>Clostridia</taxon>
        <taxon>Lachnospirales</taxon>
        <taxon>Lachnospiraceae</taxon>
        <taxon>Robinsoniella</taxon>
    </lineage>
</organism>
<dbReference type="GO" id="GO:0005829">
    <property type="term" value="C:cytosol"/>
    <property type="evidence" value="ECO:0007669"/>
    <property type="project" value="TreeGrafter"/>
</dbReference>
<evidence type="ECO:0000256" key="1">
    <source>
        <dbReference type="ARBA" id="ARBA00018672"/>
    </source>
</evidence>
<dbReference type="FunFam" id="1.10.10.10:FF:000018">
    <property type="entry name" value="DNA-binding response regulator ResD"/>
    <property type="match status" value="1"/>
</dbReference>
<evidence type="ECO:0000256" key="6">
    <source>
        <dbReference type="ARBA" id="ARBA00023163"/>
    </source>
</evidence>
<accession>A0A4U8Q9N9</accession>
<gene>
    <name evidence="12" type="primary">srrA_7</name>
    <name evidence="12" type="ORF">DSM106044_04645</name>
</gene>
<evidence type="ECO:0000256" key="4">
    <source>
        <dbReference type="ARBA" id="ARBA00023015"/>
    </source>
</evidence>
<feature type="domain" description="OmpR/PhoB-type" evidence="11">
    <location>
        <begin position="134"/>
        <end position="233"/>
    </location>
</feature>
<dbReference type="PANTHER" id="PTHR48111">
    <property type="entry name" value="REGULATOR OF RPOS"/>
    <property type="match status" value="1"/>
</dbReference>
<dbReference type="InterPro" id="IPR036388">
    <property type="entry name" value="WH-like_DNA-bd_sf"/>
</dbReference>
<name>A0A4U8Q9N9_9FIRM</name>
<keyword evidence="6" id="KW-0804">Transcription</keyword>
<dbReference type="PROSITE" id="PS50110">
    <property type="entry name" value="RESPONSE_REGULATORY"/>
    <property type="match status" value="1"/>
</dbReference>
<dbReference type="SMART" id="SM00862">
    <property type="entry name" value="Trans_reg_C"/>
    <property type="match status" value="1"/>
</dbReference>
<evidence type="ECO:0000256" key="2">
    <source>
        <dbReference type="ARBA" id="ARBA00022553"/>
    </source>
</evidence>
<protein>
    <recommendedName>
        <fullName evidence="1">Stage 0 sporulation protein A homolog</fullName>
    </recommendedName>
</protein>
<reference evidence="12 13" key="1">
    <citation type="journal article" date="2019" name="Anaerobe">
        <title>Detection of Robinsoniella peoriensis in multiple bone samples of a trauma patient.</title>
        <authorList>
            <person name="Schrottner P."/>
            <person name="Hartwich K."/>
            <person name="Bunk B."/>
            <person name="Schober I."/>
            <person name="Helbig S."/>
            <person name="Rudolph W.W."/>
            <person name="Gunzer F."/>
        </authorList>
    </citation>
    <scope>NUCLEOTIDE SEQUENCE [LARGE SCALE GENOMIC DNA]</scope>
    <source>
        <strain evidence="12 13">DSM 106044</strain>
    </source>
</reference>
<dbReference type="Proteomes" id="UP000306509">
    <property type="component" value="Unassembled WGS sequence"/>
</dbReference>
<evidence type="ECO:0000256" key="3">
    <source>
        <dbReference type="ARBA" id="ARBA00023012"/>
    </source>
</evidence>
<dbReference type="PANTHER" id="PTHR48111:SF21">
    <property type="entry name" value="DNA-BINDING DUAL MASTER TRANSCRIPTIONAL REGULATOR RPAA"/>
    <property type="match status" value="1"/>
</dbReference>
<dbReference type="EMBL" id="QGQD01000092">
    <property type="protein sequence ID" value="TLC98535.1"/>
    <property type="molecule type" value="Genomic_DNA"/>
</dbReference>
<evidence type="ECO:0000259" key="10">
    <source>
        <dbReference type="PROSITE" id="PS50110"/>
    </source>
</evidence>
<dbReference type="RefSeq" id="WP_138003767.1">
    <property type="nucleotide sequence ID" value="NZ_QGQD01000092.1"/>
</dbReference>
<dbReference type="SUPFAM" id="SSF52172">
    <property type="entry name" value="CheY-like"/>
    <property type="match status" value="1"/>
</dbReference>
<dbReference type="InterPro" id="IPR011006">
    <property type="entry name" value="CheY-like_superfamily"/>
</dbReference>
<keyword evidence="13" id="KW-1185">Reference proteome</keyword>
<dbReference type="Pfam" id="PF00486">
    <property type="entry name" value="Trans_reg_C"/>
    <property type="match status" value="1"/>
</dbReference>
<dbReference type="Gene3D" id="6.10.250.690">
    <property type="match status" value="1"/>
</dbReference>
<evidence type="ECO:0000259" key="11">
    <source>
        <dbReference type="PROSITE" id="PS51755"/>
    </source>
</evidence>
<evidence type="ECO:0000313" key="13">
    <source>
        <dbReference type="Proteomes" id="UP000306509"/>
    </source>
</evidence>
<evidence type="ECO:0000313" key="12">
    <source>
        <dbReference type="EMBL" id="TLC98535.1"/>
    </source>
</evidence>
<dbReference type="SMART" id="SM00448">
    <property type="entry name" value="REC"/>
    <property type="match status" value="1"/>
</dbReference>
<feature type="domain" description="Response regulatory" evidence="10">
    <location>
        <begin position="4"/>
        <end position="118"/>
    </location>
</feature>
<feature type="modified residue" description="4-aspartylphosphate" evidence="8">
    <location>
        <position position="54"/>
    </location>
</feature>
<feature type="DNA-binding region" description="OmpR/PhoB-type" evidence="9">
    <location>
        <begin position="134"/>
        <end position="233"/>
    </location>
</feature>
<sequence length="235" mass="26813">MTEKVLIIDDDKELGILLKQCIEHNGHWADVAATGMEGIRFLREAGDYKLIVLDVMLPDISGFSVLTKIRDLCSIPVLMLTAKADESDKVTGLELGADDYLTKPFGIKEFLARVNSLIRRYTVLNEKEKGNTQLEVLRFQDLVIDIGSHAVLLNGADIYLTAKEFDLLYFLASNQGRIFTKEQLYEQVWANEYGFDDSNIMSYISRLRKKLEPDGQEFVYIQTVRGVGYRFNREV</sequence>
<evidence type="ECO:0000256" key="9">
    <source>
        <dbReference type="PROSITE-ProRule" id="PRU01091"/>
    </source>
</evidence>
<keyword evidence="2 8" id="KW-0597">Phosphoprotein</keyword>
<dbReference type="STRING" id="180332.GCA_000797495_00113"/>
<dbReference type="AlphaFoldDB" id="A0A4U8Q9N9"/>
<keyword evidence="4" id="KW-0805">Transcription regulation</keyword>